<comment type="caution">
    <text evidence="2">The sequence shown here is derived from an EMBL/GenBank/DDBJ whole genome shotgun (WGS) entry which is preliminary data.</text>
</comment>
<organism evidence="2 3">
    <name type="scientific">Effrenium voratum</name>
    <dbReference type="NCBI Taxonomy" id="2562239"/>
    <lineage>
        <taxon>Eukaryota</taxon>
        <taxon>Sar</taxon>
        <taxon>Alveolata</taxon>
        <taxon>Dinophyceae</taxon>
        <taxon>Suessiales</taxon>
        <taxon>Symbiodiniaceae</taxon>
        <taxon>Effrenium</taxon>
    </lineage>
</organism>
<feature type="compositionally biased region" description="Low complexity" evidence="1">
    <location>
        <begin position="98"/>
        <end position="110"/>
    </location>
</feature>
<gene>
    <name evidence="2" type="ORF">EVOR1521_LOCUS21439</name>
</gene>
<feature type="compositionally biased region" description="Basic and acidic residues" evidence="1">
    <location>
        <begin position="85"/>
        <end position="94"/>
    </location>
</feature>
<proteinExistence type="predicted"/>
<protein>
    <submittedName>
        <fullName evidence="2">Uncharacterized protein</fullName>
    </submittedName>
</protein>
<evidence type="ECO:0000256" key="1">
    <source>
        <dbReference type="SAM" id="MobiDB-lite"/>
    </source>
</evidence>
<evidence type="ECO:0000313" key="2">
    <source>
        <dbReference type="EMBL" id="CAJ1397410.1"/>
    </source>
</evidence>
<accession>A0AA36J2Q3</accession>
<dbReference type="EMBL" id="CAUJNA010003265">
    <property type="protein sequence ID" value="CAJ1397410.1"/>
    <property type="molecule type" value="Genomic_DNA"/>
</dbReference>
<name>A0AA36J2Q3_9DINO</name>
<evidence type="ECO:0000313" key="3">
    <source>
        <dbReference type="Proteomes" id="UP001178507"/>
    </source>
</evidence>
<keyword evidence="3" id="KW-1185">Reference proteome</keyword>
<reference evidence="2" key="1">
    <citation type="submission" date="2023-08" db="EMBL/GenBank/DDBJ databases">
        <authorList>
            <person name="Chen Y."/>
            <person name="Shah S."/>
            <person name="Dougan E. K."/>
            <person name="Thang M."/>
            <person name="Chan C."/>
        </authorList>
    </citation>
    <scope>NUCLEOTIDE SEQUENCE</scope>
</reference>
<dbReference type="AlphaFoldDB" id="A0AA36J2Q3"/>
<dbReference type="Proteomes" id="UP001178507">
    <property type="component" value="Unassembled WGS sequence"/>
</dbReference>
<feature type="region of interest" description="Disordered" evidence="1">
    <location>
        <begin position="48"/>
        <end position="122"/>
    </location>
</feature>
<sequence length="122" mass="13527">MTESTARLVVKNSFLELVEECQRVSCRVQGGTRSESDLPDLRVSQELNGLTDDDTDIESCADSPDYFLEDSDTEVSSEGLSKRRSWSDLQERKKPGSLSATQAARQLTAARGKEAKHRGTFL</sequence>